<dbReference type="Proteomes" id="UP000219522">
    <property type="component" value="Unassembled WGS sequence"/>
</dbReference>
<feature type="signal peptide" evidence="2">
    <location>
        <begin position="1"/>
        <end position="19"/>
    </location>
</feature>
<reference evidence="3 4" key="1">
    <citation type="submission" date="2017-09" db="EMBL/GenBank/DDBJ databases">
        <authorList>
            <person name="Varghese N."/>
            <person name="Submissions S."/>
        </authorList>
    </citation>
    <scope>NUCLEOTIDE SEQUENCE [LARGE SCALE GENOMIC DNA]</scope>
    <source>
        <strain evidence="3 4">OK806</strain>
    </source>
</reference>
<dbReference type="EMBL" id="OCSU01000001">
    <property type="protein sequence ID" value="SOE64803.1"/>
    <property type="molecule type" value="Genomic_DNA"/>
</dbReference>
<gene>
    <name evidence="3" type="ORF">SAMN05446927_2796</name>
</gene>
<keyword evidence="4" id="KW-1185">Reference proteome</keyword>
<evidence type="ECO:0000256" key="2">
    <source>
        <dbReference type="SAM" id="SignalP"/>
    </source>
</evidence>
<feature type="compositionally biased region" description="Low complexity" evidence="1">
    <location>
        <begin position="32"/>
        <end position="46"/>
    </location>
</feature>
<name>A0A7Z7I652_9BURK</name>
<feature type="compositionally biased region" description="Low complexity" evidence="1">
    <location>
        <begin position="71"/>
        <end position="83"/>
    </location>
</feature>
<evidence type="ECO:0000256" key="1">
    <source>
        <dbReference type="SAM" id="MobiDB-lite"/>
    </source>
</evidence>
<keyword evidence="2" id="KW-0732">Signal</keyword>
<accession>A0A7Z7I652</accession>
<dbReference type="AlphaFoldDB" id="A0A7Z7I652"/>
<protein>
    <recommendedName>
        <fullName evidence="5">Lipoprotein</fullName>
    </recommendedName>
</protein>
<dbReference type="RefSeq" id="WP_200822502.1">
    <property type="nucleotide sequence ID" value="NZ_FCOG02000020.1"/>
</dbReference>
<dbReference type="PROSITE" id="PS51257">
    <property type="entry name" value="PROKAR_LIPOPROTEIN"/>
    <property type="match status" value="1"/>
</dbReference>
<evidence type="ECO:0008006" key="5">
    <source>
        <dbReference type="Google" id="ProtNLM"/>
    </source>
</evidence>
<sequence>MSRDLLVRFCVISSLVWLASCGGGGGGGTSTGSGSTQGATPASGASETTAQPSTGASDVPATPSTGASDVAAQPPAGASQPAVTAPTLAAATPVIDGTALGTSKWSAGSTSTGGLGQAVGGLNCAVASNAYTYSHLSIYQNGQLLALPANIGTVAPTMTAQTGCVYPVHTVDSSGKIRMDASTNASYTLGQFFAIWGEPLSSANIAGLTDTPITAYVTSGGVLTQYTGDLASLVLPTHGEVTIVLGTPLTQIPTYTWTDPPPFATSPITLTYGGVVGSAFWANGSTATGGKGATVDDIVCASGMSELYHVHTHLAIFKDGQSLALPMNIGLPGQCNYEMHTHDQTGIIHIETPNLKSFTLGKFFDVWGQPLTATNVAGITGTVVAYINDNGDVRRYMGDMRAIELTSHRSITLQIGTPVSTLPTYTWASEAQ</sequence>
<feature type="region of interest" description="Disordered" evidence="1">
    <location>
        <begin position="26"/>
        <end position="83"/>
    </location>
</feature>
<feature type="compositionally biased region" description="Polar residues" evidence="1">
    <location>
        <begin position="47"/>
        <end position="67"/>
    </location>
</feature>
<organism evidence="3 4">
    <name type="scientific">Caballeronia arationis</name>
    <dbReference type="NCBI Taxonomy" id="1777142"/>
    <lineage>
        <taxon>Bacteria</taxon>
        <taxon>Pseudomonadati</taxon>
        <taxon>Pseudomonadota</taxon>
        <taxon>Betaproteobacteria</taxon>
        <taxon>Burkholderiales</taxon>
        <taxon>Burkholderiaceae</taxon>
        <taxon>Caballeronia</taxon>
    </lineage>
</organism>
<evidence type="ECO:0000313" key="3">
    <source>
        <dbReference type="EMBL" id="SOE64803.1"/>
    </source>
</evidence>
<feature type="chain" id="PRO_5031258430" description="Lipoprotein" evidence="2">
    <location>
        <begin position="20"/>
        <end position="432"/>
    </location>
</feature>
<comment type="caution">
    <text evidence="3">The sequence shown here is derived from an EMBL/GenBank/DDBJ whole genome shotgun (WGS) entry which is preliminary data.</text>
</comment>
<evidence type="ECO:0000313" key="4">
    <source>
        <dbReference type="Proteomes" id="UP000219522"/>
    </source>
</evidence>
<proteinExistence type="predicted"/>